<dbReference type="EMBL" id="CP063356">
    <property type="protein sequence ID" value="QOY37494.2"/>
    <property type="molecule type" value="Genomic_DNA"/>
</dbReference>
<reference evidence="1 2" key="2">
    <citation type="journal article" date="2019" name="Int. J. Syst. Evol. Microbiol.">
        <title>Anaerobacillus isosaccharinicus sp. nov., an alkaliphilic bacterium which degrades isosaccharinic acid.</title>
        <authorList>
            <person name="Bassil N.M."/>
            <person name="Lloyd J.R."/>
        </authorList>
    </citation>
    <scope>NUCLEOTIDE SEQUENCE [LARGE SCALE GENOMIC DNA]</scope>
    <source>
        <strain evidence="1 2">NB2006</strain>
    </source>
</reference>
<accession>A0A7S7LAK1</accession>
<dbReference type="Proteomes" id="UP000180175">
    <property type="component" value="Chromosome"/>
</dbReference>
<dbReference type="AlphaFoldDB" id="A0A7S7LAK1"/>
<protein>
    <submittedName>
        <fullName evidence="1">Uncharacterized protein</fullName>
    </submittedName>
</protein>
<gene>
    <name evidence="1" type="ORF">AWH56_007825</name>
</gene>
<evidence type="ECO:0000313" key="2">
    <source>
        <dbReference type="Proteomes" id="UP000180175"/>
    </source>
</evidence>
<dbReference type="KEGG" id="aia:AWH56_007825"/>
<keyword evidence="2" id="KW-1185">Reference proteome</keyword>
<sequence>MTLLLAKGFCASASSRNASKRGSSMQSNTKVFIEVIHEVNEISCFPAVLLGSYPRRKAARRNFNEVTHDVNEVSSFSVRVGRC</sequence>
<reference evidence="1 2" key="1">
    <citation type="journal article" date="2017" name="Genome Announc.">
        <title>Draft Genome Sequences of Four Alkaliphilic Bacteria Belonging to the Anaerobacillus Genus.</title>
        <authorList>
            <person name="Bassil N.M."/>
            <person name="Lloyd J.R."/>
        </authorList>
    </citation>
    <scope>NUCLEOTIDE SEQUENCE [LARGE SCALE GENOMIC DNA]</scope>
    <source>
        <strain evidence="1 2">NB2006</strain>
    </source>
</reference>
<organism evidence="1 2">
    <name type="scientific">Anaerobacillus isosaccharinicus</name>
    <dbReference type="NCBI Taxonomy" id="1532552"/>
    <lineage>
        <taxon>Bacteria</taxon>
        <taxon>Bacillati</taxon>
        <taxon>Bacillota</taxon>
        <taxon>Bacilli</taxon>
        <taxon>Bacillales</taxon>
        <taxon>Bacillaceae</taxon>
        <taxon>Anaerobacillus</taxon>
    </lineage>
</organism>
<name>A0A7S7LAK1_9BACI</name>
<evidence type="ECO:0000313" key="1">
    <source>
        <dbReference type="EMBL" id="QOY37494.2"/>
    </source>
</evidence>
<proteinExistence type="predicted"/>